<sequence length="286" mass="30961">MLTHPSKLQKLVATIQKLYPKAYADSTWDNTGLLVDSSSPAATITSDPLKILLTIDLTQSVVDEAIKSNTNLVLAYHPFIFRGLKSINQVDPQQQSLIKLIQSGISVYSPHTAIDAAIGGVNDWLVSGISTNDADLKSKAVIEESKVTGVAKGVGMGRIITLASPISLNEAIKRIKEHLNIPFVQLATTEKDRNTEKISTIAVCAGSGGGLFKGVKADLFYTGELSHHEALYFKESGASVIACNHSNTERGFLKVLKEQLNAEFSNEEESVEIEISKTDCDPYETV</sequence>
<organism evidence="3 4">
    <name type="scientific">[Candida] arabinofermentans NRRL YB-2248</name>
    <dbReference type="NCBI Taxonomy" id="983967"/>
    <lineage>
        <taxon>Eukaryota</taxon>
        <taxon>Fungi</taxon>
        <taxon>Dikarya</taxon>
        <taxon>Ascomycota</taxon>
        <taxon>Saccharomycotina</taxon>
        <taxon>Pichiomycetes</taxon>
        <taxon>Pichiales</taxon>
        <taxon>Pichiaceae</taxon>
        <taxon>Ogataea</taxon>
        <taxon>Ogataea/Candida clade</taxon>
    </lineage>
</organism>
<keyword evidence="2" id="KW-0479">Metal-binding</keyword>
<dbReference type="PANTHER" id="PTHR13799">
    <property type="entry name" value="NGG1 INTERACTING FACTOR 3"/>
    <property type="match status" value="1"/>
</dbReference>
<accession>A0A1E4T022</accession>
<dbReference type="InterPro" id="IPR002678">
    <property type="entry name" value="DUF34/NIF3"/>
</dbReference>
<feature type="binding site" evidence="2">
    <location>
        <position position="77"/>
    </location>
    <ligand>
        <name>a divalent metal cation</name>
        <dbReference type="ChEBI" id="CHEBI:60240"/>
        <label>1</label>
    </ligand>
</feature>
<dbReference type="FunFam" id="3.40.1390.30:FF:000001">
    <property type="entry name" value="GTP cyclohydrolase 1 type 2"/>
    <property type="match status" value="1"/>
</dbReference>
<dbReference type="GO" id="GO:0046872">
    <property type="term" value="F:metal ion binding"/>
    <property type="evidence" value="ECO:0007669"/>
    <property type="project" value="UniProtKB-KW"/>
</dbReference>
<dbReference type="Proteomes" id="UP000094801">
    <property type="component" value="Unassembled WGS sequence"/>
</dbReference>
<evidence type="ECO:0008006" key="5">
    <source>
        <dbReference type="Google" id="ProtNLM"/>
    </source>
</evidence>
<dbReference type="NCBIfam" id="TIGR00486">
    <property type="entry name" value="YbgI_SA1388"/>
    <property type="match status" value="1"/>
</dbReference>
<evidence type="ECO:0000256" key="1">
    <source>
        <dbReference type="ARBA" id="ARBA00006964"/>
    </source>
</evidence>
<dbReference type="EMBL" id="KV453854">
    <property type="protein sequence ID" value="ODV85099.1"/>
    <property type="molecule type" value="Genomic_DNA"/>
</dbReference>
<comment type="similarity">
    <text evidence="1">Belongs to the GTP cyclohydrolase I type 2/NIF3 family.</text>
</comment>
<dbReference type="SUPFAM" id="SSF102705">
    <property type="entry name" value="NIF3 (NGG1p interacting factor 3)-like"/>
    <property type="match status" value="1"/>
</dbReference>
<evidence type="ECO:0000313" key="3">
    <source>
        <dbReference type="EMBL" id="ODV85099.1"/>
    </source>
</evidence>
<reference evidence="4" key="1">
    <citation type="submission" date="2016-04" db="EMBL/GenBank/DDBJ databases">
        <title>Comparative genomics of biotechnologically important yeasts.</title>
        <authorList>
            <consortium name="DOE Joint Genome Institute"/>
            <person name="Riley R."/>
            <person name="Haridas S."/>
            <person name="Wolfe K.H."/>
            <person name="Lopes M.R."/>
            <person name="Hittinger C.T."/>
            <person name="Goker M."/>
            <person name="Salamov A."/>
            <person name="Wisecaver J."/>
            <person name="Long T.M."/>
            <person name="Aerts A.L."/>
            <person name="Barry K."/>
            <person name="Choi C."/>
            <person name="Clum A."/>
            <person name="Coughlan A.Y."/>
            <person name="Deshpande S."/>
            <person name="Douglass A.P."/>
            <person name="Hanson S.J."/>
            <person name="Klenk H.-P."/>
            <person name="Labutti K."/>
            <person name="Lapidus A."/>
            <person name="Lindquist E."/>
            <person name="Lipzen A."/>
            <person name="Meier-Kolthoff J.P."/>
            <person name="Ohm R.A."/>
            <person name="Otillar R.P."/>
            <person name="Pangilinan J."/>
            <person name="Peng Y."/>
            <person name="Rokas A."/>
            <person name="Rosa C.A."/>
            <person name="Scheuner C."/>
            <person name="Sibirny A.A."/>
            <person name="Slot J.C."/>
            <person name="Stielow J.B."/>
            <person name="Sun H."/>
            <person name="Kurtzman C.P."/>
            <person name="Blackwell M."/>
            <person name="Grigoriev I.V."/>
            <person name="Jeffries T.W."/>
        </authorList>
    </citation>
    <scope>NUCLEOTIDE SEQUENCE [LARGE SCALE GENOMIC DNA]</scope>
    <source>
        <strain evidence="4">NRRL YB-2248</strain>
    </source>
</reference>
<dbReference type="PANTHER" id="PTHR13799:SF13">
    <property type="entry name" value="NIF3-LIKE PROTEIN 1"/>
    <property type="match status" value="1"/>
</dbReference>
<dbReference type="Pfam" id="PF01784">
    <property type="entry name" value="DUF34_NIF3"/>
    <property type="match status" value="1"/>
</dbReference>
<evidence type="ECO:0000313" key="4">
    <source>
        <dbReference type="Proteomes" id="UP000094801"/>
    </source>
</evidence>
<dbReference type="AlphaFoldDB" id="A0A1E4T022"/>
<feature type="binding site" evidence="2">
    <location>
        <position position="249"/>
    </location>
    <ligand>
        <name>a divalent metal cation</name>
        <dbReference type="ChEBI" id="CHEBI:60240"/>
        <label>1</label>
    </ligand>
</feature>
<dbReference type="OrthoDB" id="3345469at2759"/>
<keyword evidence="4" id="KW-1185">Reference proteome</keyword>
<dbReference type="GO" id="GO:0005739">
    <property type="term" value="C:mitochondrion"/>
    <property type="evidence" value="ECO:0007669"/>
    <property type="project" value="TreeGrafter"/>
</dbReference>
<dbReference type="Gene3D" id="3.40.1390.30">
    <property type="entry name" value="NIF3 (NGG1p interacting factor 3)-like"/>
    <property type="match status" value="1"/>
</dbReference>
<proteinExistence type="inferred from homology"/>
<feature type="binding site" evidence="2">
    <location>
        <position position="115"/>
    </location>
    <ligand>
        <name>a divalent metal cation</name>
        <dbReference type="ChEBI" id="CHEBI:60240"/>
        <label>1</label>
    </ligand>
</feature>
<gene>
    <name evidence="3" type="ORF">CANARDRAFT_28809</name>
</gene>
<evidence type="ECO:0000256" key="2">
    <source>
        <dbReference type="PIRSR" id="PIRSR602678-1"/>
    </source>
</evidence>
<dbReference type="InterPro" id="IPR036069">
    <property type="entry name" value="DUF34/NIF3_sf"/>
</dbReference>
<name>A0A1E4T022_9ASCO</name>
<dbReference type="STRING" id="983967.A0A1E4T022"/>
<protein>
    <recommendedName>
        <fullName evidence="5">YbgI/family dinuclear metal center protein</fullName>
    </recommendedName>
</protein>
<feature type="binding site" evidence="2">
    <location>
        <position position="245"/>
    </location>
    <ligand>
        <name>a divalent metal cation</name>
        <dbReference type="ChEBI" id="CHEBI:60240"/>
        <label>1</label>
    </ligand>
</feature>